<name>A0ABR0S9Y3_9HYPO</name>
<evidence type="ECO:0000259" key="3">
    <source>
        <dbReference type="Pfam" id="PF24181"/>
    </source>
</evidence>
<feature type="region of interest" description="Disordered" evidence="1">
    <location>
        <begin position="767"/>
        <end position="821"/>
    </location>
</feature>
<feature type="domain" description="TTI1 N-terminal TPR" evidence="2">
    <location>
        <begin position="14"/>
        <end position="347"/>
    </location>
</feature>
<dbReference type="InterPro" id="IPR049362">
    <property type="entry name" value="TTI1_rpt"/>
</dbReference>
<sequence>MEATPGNEDRNKLFHKLKPCCVKISQLAIRESTEPATHRELLSLTTQVLTVLNDQITLNPLALDEKLAEYVFFPLYHIFRQMGMYPMPLVENCIKCLNLLIVHGWKSKISPQLVHQIFSLLTFIIDGLPGSDEKVDKPEETVLEALRAETALLNVANTSPVAASGLSDPEMIPALGHGITVILDGVVEGATPEIQKEAIRALVAIYVAVREHAALASFLPGTLSSFAKVLSSPTRYKKLVVAKCLEAVRLVLTRVLGDMRTRHILAKKDSHEENGEEAETAQVLSQAWLKATVAQVKTALSIMMKLRTHEAPDVRDALEKLCVGLLDECHETLSNCTTMLVETAMVLDRGTEVNSLSETTLNHLVNIYPELGESAKNTVYNWMSSLPRVMQSSDEDVKEAAIHNFSKGIELLKNLGIESSMLDDSISSTLRDSLVSLITTSKESQGNFTSTQILLLDEASAKRTPSSEIQYQPVLLAHEGQRRLRREIMCLLQTVGALSQHTKIAGSLLEFVRESASINQVTAFWLCFELVKAAHSSSADADALFDLSAFAGPSEDMDVVFNELYSFSVLLLDSHNELDQPDWRLEAIALEVTAYAAQRSGESFRPELIDVLFPVATFLGSENANLQQHAIATLNSIAASCQYNNVSELIIDNVDYMVNSVSLRLNTLDISPSSTQVLMMMVRLSGPRLVPFLDDVVESIFAALENYHGYQTFVESLFSVLKEVVDQAARADGKLLTDRERSIINHRKEPRPMDTLDSLLEFLEKRNTRKERERAEADAEGEVHGHPTMPWKSERSPDGEDGEEGDQSDAPRDEEKPPNSPTYQLLQRVANLTQHYLTSPTPTLRRSLLELLTTASSVLAADEDSFLPLVNAIWPVVITRLRDPEAFVTIEACHALSGLCKAAGDFLSTRFKTEWWDGLGDWCRKVKQQSFTNKSRASAPPGNKALSKDIVIPIRSGDGLGLKATSVQAWQPSSTGSLGQHASPVRIWEAVVGLLTSIVTYVHVEEDMFDEILQLLADAMERNPEVREALEVINPDAVWLVRYERGLVEWEPAPELDGVVFLELQKF</sequence>
<dbReference type="InterPro" id="IPR052587">
    <property type="entry name" value="TELO2-interacting_protein_1"/>
</dbReference>
<reference evidence="4 5" key="1">
    <citation type="submission" date="2024-01" db="EMBL/GenBank/DDBJ databases">
        <title>Complete genome of Cladobotryum mycophilum ATHUM6906.</title>
        <authorList>
            <person name="Christinaki A.C."/>
            <person name="Myridakis A.I."/>
            <person name="Kouvelis V.N."/>
        </authorList>
    </citation>
    <scope>NUCLEOTIDE SEQUENCE [LARGE SCALE GENOMIC DNA]</scope>
    <source>
        <strain evidence="4 5">ATHUM6906</strain>
    </source>
</reference>
<protein>
    <submittedName>
        <fullName evidence="4">TEL2-interacting 1-like protein</fullName>
    </submittedName>
</protein>
<organism evidence="4 5">
    <name type="scientific">Cladobotryum mycophilum</name>
    <dbReference type="NCBI Taxonomy" id="491253"/>
    <lineage>
        <taxon>Eukaryota</taxon>
        <taxon>Fungi</taxon>
        <taxon>Dikarya</taxon>
        <taxon>Ascomycota</taxon>
        <taxon>Pezizomycotina</taxon>
        <taxon>Sordariomycetes</taxon>
        <taxon>Hypocreomycetidae</taxon>
        <taxon>Hypocreales</taxon>
        <taxon>Hypocreaceae</taxon>
        <taxon>Cladobotryum</taxon>
    </lineage>
</organism>
<proteinExistence type="predicted"/>
<feature type="domain" description="TTI1 C-terminal TPR" evidence="3">
    <location>
        <begin position="720"/>
        <end position="930"/>
    </location>
</feature>
<dbReference type="InterPro" id="IPR016024">
    <property type="entry name" value="ARM-type_fold"/>
</dbReference>
<evidence type="ECO:0000259" key="2">
    <source>
        <dbReference type="Pfam" id="PF24173"/>
    </source>
</evidence>
<dbReference type="InterPro" id="IPR011989">
    <property type="entry name" value="ARM-like"/>
</dbReference>
<dbReference type="Pfam" id="PF24173">
    <property type="entry name" value="TPR_TTI1_N"/>
    <property type="match status" value="1"/>
</dbReference>
<gene>
    <name evidence="4" type="ORF">PT974_10415</name>
</gene>
<dbReference type="InterPro" id="IPR057567">
    <property type="entry name" value="TPR_TTI1_C"/>
</dbReference>
<evidence type="ECO:0000313" key="4">
    <source>
        <dbReference type="EMBL" id="KAK5988918.1"/>
    </source>
</evidence>
<evidence type="ECO:0000313" key="5">
    <source>
        <dbReference type="Proteomes" id="UP001338125"/>
    </source>
</evidence>
<dbReference type="InterPro" id="IPR057566">
    <property type="entry name" value="TPR_TTI1_N"/>
</dbReference>
<dbReference type="Pfam" id="PF24181">
    <property type="entry name" value="TPR_TTI1_C"/>
    <property type="match status" value="1"/>
</dbReference>
<feature type="compositionally biased region" description="Basic and acidic residues" evidence="1">
    <location>
        <begin position="767"/>
        <end position="785"/>
    </location>
</feature>
<evidence type="ECO:0000256" key="1">
    <source>
        <dbReference type="SAM" id="MobiDB-lite"/>
    </source>
</evidence>
<dbReference type="PANTHER" id="PTHR18460:SF3">
    <property type="entry name" value="TELO2-INTERACTING PROTEIN 1 HOMOLOG"/>
    <property type="match status" value="1"/>
</dbReference>
<comment type="caution">
    <text evidence="4">The sequence shown here is derived from an EMBL/GenBank/DDBJ whole genome shotgun (WGS) entry which is preliminary data.</text>
</comment>
<accession>A0ABR0S9Y3</accession>
<dbReference type="SUPFAM" id="SSF48371">
    <property type="entry name" value="ARM repeat"/>
    <property type="match status" value="1"/>
</dbReference>
<dbReference type="PANTHER" id="PTHR18460">
    <property type="entry name" value="TEL2 INTERACTING PROTEIN 1 TTI1 FAMILY MEMBER"/>
    <property type="match status" value="1"/>
</dbReference>
<dbReference type="Pfam" id="PF21547">
    <property type="entry name" value="TTI1"/>
    <property type="match status" value="1"/>
</dbReference>
<dbReference type="EMBL" id="JAVFKD010000015">
    <property type="protein sequence ID" value="KAK5988918.1"/>
    <property type="molecule type" value="Genomic_DNA"/>
</dbReference>
<dbReference type="Gene3D" id="1.25.10.10">
    <property type="entry name" value="Leucine-rich Repeat Variant"/>
    <property type="match status" value="2"/>
</dbReference>
<dbReference type="InterPro" id="IPR016441">
    <property type="entry name" value="Tti1"/>
</dbReference>
<dbReference type="Proteomes" id="UP001338125">
    <property type="component" value="Unassembled WGS sequence"/>
</dbReference>
<keyword evidence="5" id="KW-1185">Reference proteome</keyword>
<dbReference type="PIRSF" id="PIRSF005250">
    <property type="entry name" value="UCP005250"/>
    <property type="match status" value="1"/>
</dbReference>